<feature type="compositionally biased region" description="Basic and acidic residues" evidence="1">
    <location>
        <begin position="21"/>
        <end position="35"/>
    </location>
</feature>
<organism evidence="2">
    <name type="scientific">Populus alba</name>
    <name type="common">White poplar</name>
    <dbReference type="NCBI Taxonomy" id="43335"/>
    <lineage>
        <taxon>Eukaryota</taxon>
        <taxon>Viridiplantae</taxon>
        <taxon>Streptophyta</taxon>
        <taxon>Embryophyta</taxon>
        <taxon>Tracheophyta</taxon>
        <taxon>Spermatophyta</taxon>
        <taxon>Magnoliopsida</taxon>
        <taxon>eudicotyledons</taxon>
        <taxon>Gunneridae</taxon>
        <taxon>Pentapetalae</taxon>
        <taxon>rosids</taxon>
        <taxon>fabids</taxon>
        <taxon>Malpighiales</taxon>
        <taxon>Salicaceae</taxon>
        <taxon>Saliceae</taxon>
        <taxon>Populus</taxon>
    </lineage>
</organism>
<name>A0A4U5QVL4_POPAL</name>
<dbReference type="AlphaFoldDB" id="A0A4U5QVL4"/>
<evidence type="ECO:0000313" key="2">
    <source>
        <dbReference type="EMBL" id="TKS15193.1"/>
    </source>
</evidence>
<feature type="compositionally biased region" description="Basic and acidic residues" evidence="1">
    <location>
        <begin position="83"/>
        <end position="92"/>
    </location>
</feature>
<gene>
    <name evidence="2" type="ORF">D5086_0000035670</name>
</gene>
<comment type="caution">
    <text evidence="2">The sequence shown here is derived from an EMBL/GenBank/DDBJ whole genome shotgun (WGS) entry which is preliminary data.</text>
</comment>
<proteinExistence type="predicted"/>
<evidence type="ECO:0000256" key="1">
    <source>
        <dbReference type="SAM" id="MobiDB-lite"/>
    </source>
</evidence>
<feature type="region of interest" description="Disordered" evidence="1">
    <location>
        <begin position="81"/>
        <end position="114"/>
    </location>
</feature>
<reference evidence="2" key="1">
    <citation type="submission" date="2018-10" db="EMBL/GenBank/DDBJ databases">
        <title>Population genomic analysis revealed the cold adaptation of white poplar.</title>
        <authorList>
            <person name="Liu Y.-J."/>
        </authorList>
    </citation>
    <scope>NUCLEOTIDE SEQUENCE [LARGE SCALE GENOMIC DNA]</scope>
    <source>
        <strain evidence="2">PAL-ZL1</strain>
    </source>
</reference>
<feature type="compositionally biased region" description="Basic and acidic residues" evidence="1">
    <location>
        <begin position="50"/>
        <end position="69"/>
    </location>
</feature>
<accession>A0A4U5QVL4</accession>
<sequence length="212" mass="23341">MEDGETIAESLLHLEEEEDDDKKVNLRESGEDRPRGSLLNHIFSNLVSRGEADHGEKGGEEENGEKRGGLLDNIISNLVSPPCKKEHHEVSQARDGGGTTEDQAQKKQKVTVVDEESEEVKAGAGIIDHIVSHFLTSLPGAYFKKSMLLRTGNINSQTLFLEGESPIPSLIESYDKKDGKAADDFEARVISCLIAPTWKLSGVFRLCRGERL</sequence>
<feature type="region of interest" description="Disordered" evidence="1">
    <location>
        <begin position="1"/>
        <end position="69"/>
    </location>
</feature>
<dbReference type="EMBL" id="RCHU01000094">
    <property type="protein sequence ID" value="TKS15193.1"/>
    <property type="molecule type" value="Genomic_DNA"/>
</dbReference>
<protein>
    <submittedName>
        <fullName evidence="2">Uncharacterized protein</fullName>
    </submittedName>
</protein>